<dbReference type="Pfam" id="PF00891">
    <property type="entry name" value="Methyltransf_2"/>
    <property type="match status" value="1"/>
</dbReference>
<dbReference type="PANTHER" id="PTHR43712">
    <property type="entry name" value="PUTATIVE (AFU_ORTHOLOGUE AFUA_4G14580)-RELATED"/>
    <property type="match status" value="1"/>
</dbReference>
<keyword evidence="2" id="KW-0808">Transferase</keyword>
<organism evidence="5 6">
    <name type="scientific">Thioclava litoralis</name>
    <dbReference type="NCBI Taxonomy" id="3076557"/>
    <lineage>
        <taxon>Bacteria</taxon>
        <taxon>Pseudomonadati</taxon>
        <taxon>Pseudomonadota</taxon>
        <taxon>Alphaproteobacteria</taxon>
        <taxon>Rhodobacterales</taxon>
        <taxon>Paracoccaceae</taxon>
        <taxon>Thioclava</taxon>
    </lineage>
</organism>
<evidence type="ECO:0000256" key="3">
    <source>
        <dbReference type="ARBA" id="ARBA00022691"/>
    </source>
</evidence>
<evidence type="ECO:0000256" key="2">
    <source>
        <dbReference type="ARBA" id="ARBA00022679"/>
    </source>
</evidence>
<dbReference type="InterPro" id="IPR036388">
    <property type="entry name" value="WH-like_DNA-bd_sf"/>
</dbReference>
<dbReference type="GO" id="GO:0008168">
    <property type="term" value="F:methyltransferase activity"/>
    <property type="evidence" value="ECO:0007669"/>
    <property type="project" value="UniProtKB-KW"/>
</dbReference>
<evidence type="ECO:0000313" key="5">
    <source>
        <dbReference type="EMBL" id="WRY35353.1"/>
    </source>
</evidence>
<evidence type="ECO:0000313" key="6">
    <source>
        <dbReference type="Proteomes" id="UP001623290"/>
    </source>
</evidence>
<geneLocation type="plasmid" evidence="5 6">
    <name>unnamed1</name>
</geneLocation>
<dbReference type="InterPro" id="IPR029063">
    <property type="entry name" value="SAM-dependent_MTases_sf"/>
</dbReference>
<feature type="domain" description="O-methyltransferase C-terminal" evidence="4">
    <location>
        <begin position="106"/>
        <end position="318"/>
    </location>
</feature>
<dbReference type="SUPFAM" id="SSF53335">
    <property type="entry name" value="S-adenosyl-L-methionine-dependent methyltransferases"/>
    <property type="match status" value="1"/>
</dbReference>
<dbReference type="PANTHER" id="PTHR43712:SF2">
    <property type="entry name" value="O-METHYLTRANSFERASE CICE"/>
    <property type="match status" value="1"/>
</dbReference>
<proteinExistence type="predicted"/>
<evidence type="ECO:0000256" key="1">
    <source>
        <dbReference type="ARBA" id="ARBA00022603"/>
    </source>
</evidence>
<dbReference type="Gene3D" id="3.40.50.150">
    <property type="entry name" value="Vaccinia Virus protein VP39"/>
    <property type="match status" value="1"/>
</dbReference>
<reference evidence="5 6" key="1">
    <citation type="submission" date="2023-09" db="EMBL/GenBank/DDBJ databases">
        <title>Thioclava shenzhenensis sp. nov., a multidrug resistant bacteria-antagonizing species isolated from coastal seawater.</title>
        <authorList>
            <person name="Long M."/>
        </authorList>
    </citation>
    <scope>NUCLEOTIDE SEQUENCE [LARGE SCALE GENOMIC DNA]</scope>
    <source>
        <strain evidence="5 6">FTW29</strain>
        <plasmid evidence="5 6">unnamed1</plasmid>
    </source>
</reference>
<keyword evidence="1 5" id="KW-0489">Methyltransferase</keyword>
<evidence type="ECO:0000259" key="4">
    <source>
        <dbReference type="Pfam" id="PF00891"/>
    </source>
</evidence>
<dbReference type="InterPro" id="IPR036390">
    <property type="entry name" value="WH_DNA-bd_sf"/>
</dbReference>
<dbReference type="Proteomes" id="UP001623290">
    <property type="component" value="Plasmid unnamed1"/>
</dbReference>
<name>A0ABZ1E3P1_9RHOB</name>
<dbReference type="SUPFAM" id="SSF46785">
    <property type="entry name" value="Winged helix' DNA-binding domain"/>
    <property type="match status" value="1"/>
</dbReference>
<keyword evidence="6" id="KW-1185">Reference proteome</keyword>
<dbReference type="GO" id="GO:0032259">
    <property type="term" value="P:methylation"/>
    <property type="evidence" value="ECO:0007669"/>
    <property type="project" value="UniProtKB-KW"/>
</dbReference>
<dbReference type="InterPro" id="IPR016461">
    <property type="entry name" value="COMT-like"/>
</dbReference>
<dbReference type="RefSeq" id="WP_330647126.1">
    <property type="nucleotide sequence ID" value="NZ_CP135444.1"/>
</dbReference>
<dbReference type="Gene3D" id="1.10.10.10">
    <property type="entry name" value="Winged helix-like DNA-binding domain superfamily/Winged helix DNA-binding domain"/>
    <property type="match status" value="1"/>
</dbReference>
<accession>A0ABZ1E3P1</accession>
<dbReference type="EMBL" id="CP135444">
    <property type="protein sequence ID" value="WRY35353.1"/>
    <property type="molecule type" value="Genomic_DNA"/>
</dbReference>
<keyword evidence="5" id="KW-0614">Plasmid</keyword>
<sequence>MDTPLAHVSGTLLSFFNAQALISGYELGIFEAARDGAEAREICATCALPESSGQQLLIALATMGFLSRTQAGFALPADLRPYLLRDGAAYMGGLARHAAKFLYPLWGQAAAGIRENRNQREKVFNDPRKWFEMLYSDPADVADFHAFLSVLADPFVESFTRDFDFTPYRSFLDIGSGRAALPRAVLAANPRLDAAVCDLPEAATHMRKELAQAGMDGRIAVYEGDVITGNLPEISADLVHMGWMLHDYSAETQATILSNLFAALPPKATFIASETPLDDDLSGPAFVALLSINMLVSCDGGIESTTGQYLERFRAAGFVNVRAASLAGPRVLLIGEKP</sequence>
<gene>
    <name evidence="5" type="ORF">RPE78_13945</name>
</gene>
<dbReference type="InterPro" id="IPR001077">
    <property type="entry name" value="COMT_C"/>
</dbReference>
<dbReference type="PROSITE" id="PS51683">
    <property type="entry name" value="SAM_OMT_II"/>
    <property type="match status" value="1"/>
</dbReference>
<protein>
    <submittedName>
        <fullName evidence="5">Methyltransferase</fullName>
    </submittedName>
</protein>
<keyword evidence="3" id="KW-0949">S-adenosyl-L-methionine</keyword>